<evidence type="ECO:0000313" key="4">
    <source>
        <dbReference type="EMBL" id="PVY42085.1"/>
    </source>
</evidence>
<dbReference type="PANTHER" id="PTHR32347:SF23">
    <property type="entry name" value="BLL5650 PROTEIN"/>
    <property type="match status" value="1"/>
</dbReference>
<dbReference type="InterPro" id="IPR050465">
    <property type="entry name" value="UPF0194_transport"/>
</dbReference>
<dbReference type="Gene3D" id="2.40.50.100">
    <property type="match status" value="1"/>
</dbReference>
<dbReference type="AlphaFoldDB" id="A0A2U1B088"/>
<keyword evidence="3" id="KW-1133">Transmembrane helix</keyword>
<reference evidence="4 5" key="1">
    <citation type="submission" date="2018-04" db="EMBL/GenBank/DDBJ databases">
        <title>Genomic Encyclopedia of Type Strains, Phase IV (KMG-IV): sequencing the most valuable type-strain genomes for metagenomic binning, comparative biology and taxonomic classification.</title>
        <authorList>
            <person name="Goeker M."/>
        </authorList>
    </citation>
    <scope>NUCLEOTIDE SEQUENCE [LARGE SCALE GENOMIC DNA]</scope>
    <source>
        <strain evidence="4 5">DSM 14823</strain>
    </source>
</reference>
<protein>
    <submittedName>
        <fullName evidence="4">Multidrug efflux pump subunit AcrA (Membrane-fusion protein)</fullName>
    </submittedName>
</protein>
<keyword evidence="5" id="KW-1185">Reference proteome</keyword>
<dbReference type="GO" id="GO:0030313">
    <property type="term" value="C:cell envelope"/>
    <property type="evidence" value="ECO:0007669"/>
    <property type="project" value="UniProtKB-SubCell"/>
</dbReference>
<evidence type="ECO:0000256" key="2">
    <source>
        <dbReference type="ARBA" id="ARBA00023054"/>
    </source>
</evidence>
<dbReference type="Proteomes" id="UP000245959">
    <property type="component" value="Unassembled WGS sequence"/>
</dbReference>
<feature type="transmembrane region" description="Helical" evidence="3">
    <location>
        <begin position="181"/>
        <end position="198"/>
    </location>
</feature>
<keyword evidence="2" id="KW-0175">Coiled coil</keyword>
<dbReference type="PANTHER" id="PTHR32347">
    <property type="entry name" value="EFFLUX SYSTEM COMPONENT YKNX-RELATED"/>
    <property type="match status" value="1"/>
</dbReference>
<keyword evidence="3" id="KW-0812">Transmembrane</keyword>
<proteinExistence type="predicted"/>
<dbReference type="SUPFAM" id="SSF111369">
    <property type="entry name" value="HlyD-like secretion proteins"/>
    <property type="match status" value="1"/>
</dbReference>
<dbReference type="EMBL" id="QEKH01000012">
    <property type="protein sequence ID" value="PVY42085.1"/>
    <property type="molecule type" value="Genomic_DNA"/>
</dbReference>
<evidence type="ECO:0000313" key="5">
    <source>
        <dbReference type="Proteomes" id="UP000245959"/>
    </source>
</evidence>
<keyword evidence="3" id="KW-0472">Membrane</keyword>
<gene>
    <name evidence="4" type="ORF">C8D82_11282</name>
</gene>
<evidence type="ECO:0000256" key="3">
    <source>
        <dbReference type="SAM" id="Phobius"/>
    </source>
</evidence>
<comment type="subcellular location">
    <subcellularLocation>
        <location evidence="1">Cell envelope</location>
    </subcellularLocation>
</comment>
<comment type="caution">
    <text evidence="4">The sequence shown here is derived from an EMBL/GenBank/DDBJ whole genome shotgun (WGS) entry which is preliminary data.</text>
</comment>
<dbReference type="RefSeq" id="WP_116883924.1">
    <property type="nucleotide sequence ID" value="NZ_CABMMC010000025.1"/>
</dbReference>
<accession>A0A2U1B088</accession>
<dbReference type="Gene3D" id="2.40.30.170">
    <property type="match status" value="1"/>
</dbReference>
<name>A0A2U1B088_9BACT</name>
<evidence type="ECO:0000256" key="1">
    <source>
        <dbReference type="ARBA" id="ARBA00004196"/>
    </source>
</evidence>
<dbReference type="OrthoDB" id="9763546at2"/>
<organism evidence="4 5">
    <name type="scientific">Victivallis vadensis</name>
    <dbReference type="NCBI Taxonomy" id="172901"/>
    <lineage>
        <taxon>Bacteria</taxon>
        <taxon>Pseudomonadati</taxon>
        <taxon>Lentisphaerota</taxon>
        <taxon>Lentisphaeria</taxon>
        <taxon>Victivallales</taxon>
        <taxon>Victivallaceae</taxon>
        <taxon>Victivallis</taxon>
    </lineage>
</organism>
<dbReference type="GeneID" id="78295232"/>
<sequence length="446" mass="49959">MTNEELSARLKAFALMLKYGHDLFGAGDFMDAAALAVNNSRQLLNFRTATLLELAGGKARVIAQYGLAEANPHSQLAVRQCRFAESLQLADEPQTVTRENGLPDELAEHDAVYCCVKLRPPANLEETDFTFIWLLEYEKRVPPYVSNTVKLLAASVSEALYYQRLCKSRFRRMKRHVKKRWIWGVILAMLTGAMFVRVPENVTAEFTLKAPEITSAYAWFDGLIAKCLVQDGETVKRGDVVAEYDTEQLAYRLSGARSALREVEAELALEQQNAFTDETRLGQVRLLEARRDTAKVAVEEAQWYLEHSEIAAPAEGIVALADDRAELLAGKAVRTGDKLFEIFGGNGMVAEIPVDEREASVLSQHFRVTLFLHTAPETAIPAEILEISHYPELTEQKTYCYKVRVKLQNAPAGLRYGMRGVARLSGGRVPIGYRLFKSSVLYFRGM</sequence>